<dbReference type="GO" id="GO:0016020">
    <property type="term" value="C:membrane"/>
    <property type="evidence" value="ECO:0007669"/>
    <property type="project" value="UniProtKB-SubCell"/>
</dbReference>
<feature type="domain" description="Rhodopsin" evidence="8">
    <location>
        <begin position="45"/>
        <end position="281"/>
    </location>
</feature>
<evidence type="ECO:0000256" key="6">
    <source>
        <dbReference type="SAM" id="MobiDB-lite"/>
    </source>
</evidence>
<evidence type="ECO:0000256" key="4">
    <source>
        <dbReference type="ARBA" id="ARBA00023136"/>
    </source>
</evidence>
<feature type="compositionally biased region" description="Polar residues" evidence="6">
    <location>
        <begin position="300"/>
        <end position="313"/>
    </location>
</feature>
<proteinExistence type="inferred from homology"/>
<accession>A0A370TX99</accession>
<feature type="transmembrane region" description="Helical" evidence="7">
    <location>
        <begin position="189"/>
        <end position="208"/>
    </location>
</feature>
<evidence type="ECO:0000259" key="8">
    <source>
        <dbReference type="Pfam" id="PF20684"/>
    </source>
</evidence>
<comment type="subcellular location">
    <subcellularLocation>
        <location evidence="1">Membrane</location>
        <topology evidence="1">Multi-pass membrane protein</topology>
    </subcellularLocation>
</comment>
<evidence type="ECO:0000256" key="3">
    <source>
        <dbReference type="ARBA" id="ARBA00022989"/>
    </source>
</evidence>
<evidence type="ECO:0000313" key="10">
    <source>
        <dbReference type="Proteomes" id="UP000254866"/>
    </source>
</evidence>
<feature type="compositionally biased region" description="Basic and acidic residues" evidence="6">
    <location>
        <begin position="321"/>
        <end position="336"/>
    </location>
</feature>
<evidence type="ECO:0000256" key="1">
    <source>
        <dbReference type="ARBA" id="ARBA00004141"/>
    </source>
</evidence>
<sequence>MDFTHFARALPPCQPDIPEDVANRRMFAWITTTLVLVLAVVSYGARIWARKKSYQPLKWDDFLMGLGLLITFEPAICEYLLMANGLGHHVCNVPADQRQRFLHITFALQRANQPALLCIKLSILAFYMRLFPSKRFGYFVWANVAYTIIWAVVSWVVNLTVCSPIAYYYDKTIKGGTCRNQVISGTANGAFSLLGDVFILALPLPIIWGLQVNMRRRIALIGIFLLGTLSCVSSAIRIAALVNFTPLDGTYSQVYASGWTFMEMGFAVIGGNLPLLKPLFESFFRLSTGSTNKSKSNSSFPTNGSLSGPNVSGKSRKFTSSKRDHLDADGFERISDDGSAGNTQPNSIRDIELGDRTILVKKDVTITTDPARPEHEKEFVNRIQSFRH</sequence>
<keyword evidence="10" id="KW-1185">Reference proteome</keyword>
<dbReference type="InterPro" id="IPR049326">
    <property type="entry name" value="Rhodopsin_dom_fungi"/>
</dbReference>
<gene>
    <name evidence="9" type="ORF">BP5553_00122</name>
</gene>
<feature type="region of interest" description="Disordered" evidence="6">
    <location>
        <begin position="290"/>
        <end position="350"/>
    </location>
</feature>
<dbReference type="EMBL" id="NPIC01000001">
    <property type="protein sequence ID" value="RDL40143.1"/>
    <property type="molecule type" value="Genomic_DNA"/>
</dbReference>
<evidence type="ECO:0000256" key="5">
    <source>
        <dbReference type="ARBA" id="ARBA00038359"/>
    </source>
</evidence>
<organism evidence="9 10">
    <name type="scientific">Venustampulla echinocandica</name>
    <dbReference type="NCBI Taxonomy" id="2656787"/>
    <lineage>
        <taxon>Eukaryota</taxon>
        <taxon>Fungi</taxon>
        <taxon>Dikarya</taxon>
        <taxon>Ascomycota</taxon>
        <taxon>Pezizomycotina</taxon>
        <taxon>Leotiomycetes</taxon>
        <taxon>Helotiales</taxon>
        <taxon>Pleuroascaceae</taxon>
        <taxon>Venustampulla</taxon>
    </lineage>
</organism>
<comment type="similarity">
    <text evidence="5">Belongs to the SAT4 family.</text>
</comment>
<dbReference type="AlphaFoldDB" id="A0A370TX99"/>
<feature type="transmembrane region" description="Helical" evidence="7">
    <location>
        <begin position="26"/>
        <end position="49"/>
    </location>
</feature>
<dbReference type="Proteomes" id="UP000254866">
    <property type="component" value="Unassembled WGS sequence"/>
</dbReference>
<comment type="caution">
    <text evidence="9">The sequence shown here is derived from an EMBL/GenBank/DDBJ whole genome shotgun (WGS) entry which is preliminary data.</text>
</comment>
<evidence type="ECO:0000256" key="7">
    <source>
        <dbReference type="SAM" id="Phobius"/>
    </source>
</evidence>
<dbReference type="RefSeq" id="XP_031872799.1">
    <property type="nucleotide sequence ID" value="XM_032008745.1"/>
</dbReference>
<feature type="transmembrane region" description="Helical" evidence="7">
    <location>
        <begin position="254"/>
        <end position="276"/>
    </location>
</feature>
<keyword evidence="3 7" id="KW-1133">Transmembrane helix</keyword>
<keyword evidence="2 7" id="KW-0812">Transmembrane</keyword>
<evidence type="ECO:0000256" key="2">
    <source>
        <dbReference type="ARBA" id="ARBA00022692"/>
    </source>
</evidence>
<dbReference type="GeneID" id="43592971"/>
<dbReference type="OrthoDB" id="5273647at2759"/>
<keyword evidence="4 7" id="KW-0472">Membrane</keyword>
<dbReference type="PANTHER" id="PTHR33048">
    <property type="entry name" value="PTH11-LIKE INTEGRAL MEMBRANE PROTEIN (AFU_ORTHOLOGUE AFUA_5G11245)"/>
    <property type="match status" value="1"/>
</dbReference>
<evidence type="ECO:0000313" key="9">
    <source>
        <dbReference type="EMBL" id="RDL40143.1"/>
    </source>
</evidence>
<dbReference type="InterPro" id="IPR052337">
    <property type="entry name" value="SAT4-like"/>
</dbReference>
<name>A0A370TX99_9HELO</name>
<dbReference type="Pfam" id="PF20684">
    <property type="entry name" value="Fung_rhodopsin"/>
    <property type="match status" value="1"/>
</dbReference>
<dbReference type="PANTHER" id="PTHR33048:SF47">
    <property type="entry name" value="INTEGRAL MEMBRANE PROTEIN-RELATED"/>
    <property type="match status" value="1"/>
</dbReference>
<feature type="transmembrane region" description="Helical" evidence="7">
    <location>
        <begin position="220"/>
        <end position="242"/>
    </location>
</feature>
<feature type="transmembrane region" description="Helical" evidence="7">
    <location>
        <begin position="144"/>
        <end position="169"/>
    </location>
</feature>
<protein>
    <recommendedName>
        <fullName evidence="8">Rhodopsin domain-containing protein</fullName>
    </recommendedName>
</protein>
<dbReference type="STRING" id="2656787.A0A370TX99"/>
<feature type="compositionally biased region" description="Low complexity" evidence="6">
    <location>
        <begin position="290"/>
        <end position="299"/>
    </location>
</feature>
<reference evidence="9 10" key="1">
    <citation type="journal article" date="2018" name="IMA Fungus">
        <title>IMA Genome-F 9: Draft genome sequence of Annulohypoxylon stygium, Aspergillus mulundensis, Berkeleyomyces basicola (syn. Thielaviopsis basicola), Ceratocystis smalleyi, two Cercospora beticola strains, Coleophoma cylindrospora, Fusarium fracticaudum, Phialophora cf. hyalina, and Morchella septimelata.</title>
        <authorList>
            <person name="Wingfield B.D."/>
            <person name="Bills G.F."/>
            <person name="Dong Y."/>
            <person name="Huang W."/>
            <person name="Nel W.J."/>
            <person name="Swalarsk-Parry B.S."/>
            <person name="Vaghefi N."/>
            <person name="Wilken P.M."/>
            <person name="An Z."/>
            <person name="de Beer Z.W."/>
            <person name="De Vos L."/>
            <person name="Chen L."/>
            <person name="Duong T.A."/>
            <person name="Gao Y."/>
            <person name="Hammerbacher A."/>
            <person name="Kikkert J.R."/>
            <person name="Li Y."/>
            <person name="Li H."/>
            <person name="Li K."/>
            <person name="Li Q."/>
            <person name="Liu X."/>
            <person name="Ma X."/>
            <person name="Naidoo K."/>
            <person name="Pethybridge S.J."/>
            <person name="Sun J."/>
            <person name="Steenkamp E.T."/>
            <person name="van der Nest M.A."/>
            <person name="van Wyk S."/>
            <person name="Wingfield M.J."/>
            <person name="Xiong C."/>
            <person name="Yue Q."/>
            <person name="Zhang X."/>
        </authorList>
    </citation>
    <scope>NUCLEOTIDE SEQUENCE [LARGE SCALE GENOMIC DNA]</scope>
    <source>
        <strain evidence="9 10">BP 5553</strain>
    </source>
</reference>